<reference evidence="2" key="1">
    <citation type="journal article" date="2020" name="mSystems">
        <title>Genome- and Community-Level Interaction Insights into Carbon Utilization and Element Cycling Functions of Hydrothermarchaeota in Hydrothermal Sediment.</title>
        <authorList>
            <person name="Zhou Z."/>
            <person name="Liu Y."/>
            <person name="Xu W."/>
            <person name="Pan J."/>
            <person name="Luo Z.H."/>
            <person name="Li M."/>
        </authorList>
    </citation>
    <scope>NUCLEOTIDE SEQUENCE [LARGE SCALE GENOMIC DNA]</scope>
    <source>
        <strain evidence="2">SpSt-1042</strain>
    </source>
</reference>
<keyword evidence="1" id="KW-0175">Coiled coil</keyword>
<proteinExistence type="predicted"/>
<comment type="caution">
    <text evidence="2">The sequence shown here is derived from an EMBL/GenBank/DDBJ whole genome shotgun (WGS) entry which is preliminary data.</text>
</comment>
<accession>A0A7C5YXA1</accession>
<gene>
    <name evidence="2" type="ORF">ENL96_00605</name>
</gene>
<evidence type="ECO:0000256" key="1">
    <source>
        <dbReference type="SAM" id="Coils"/>
    </source>
</evidence>
<feature type="coiled-coil region" evidence="1">
    <location>
        <begin position="42"/>
        <end position="76"/>
    </location>
</feature>
<dbReference type="AlphaFoldDB" id="A0A7C5YXA1"/>
<evidence type="ECO:0000313" key="2">
    <source>
        <dbReference type="EMBL" id="HHR92000.1"/>
    </source>
</evidence>
<protein>
    <submittedName>
        <fullName evidence="2">Uncharacterized protein</fullName>
    </submittedName>
</protein>
<organism evidence="2">
    <name type="scientific">candidate division CPR3 bacterium</name>
    <dbReference type="NCBI Taxonomy" id="2268181"/>
    <lineage>
        <taxon>Bacteria</taxon>
        <taxon>Bacteria division CPR3</taxon>
    </lineage>
</organism>
<sequence length="162" mass="18867">MDEDTTDVPYLKDGIKGSIKPHKTENGKALEPSNFIIKLQKVRTKKDGLNVYEEKIEQLRRKLDKIKKLNRLKKSLIFSIVHKSANYLTVAKGYLSLLKRHFKTEESIKYINYVSRALDKEQILLSSIELIFGGKLQSKKTVSYTKTMKKDNFKTKFVQQQQ</sequence>
<dbReference type="EMBL" id="DRVY01000017">
    <property type="protein sequence ID" value="HHR92000.1"/>
    <property type="molecule type" value="Genomic_DNA"/>
</dbReference>
<name>A0A7C5YXA1_UNCC3</name>